<dbReference type="Gene3D" id="2.40.440.10">
    <property type="entry name" value="L,D-transpeptidase catalytic domain-like"/>
    <property type="match status" value="1"/>
</dbReference>
<evidence type="ECO:0000259" key="10">
    <source>
        <dbReference type="PROSITE" id="PS52029"/>
    </source>
</evidence>
<evidence type="ECO:0000256" key="1">
    <source>
        <dbReference type="ARBA" id="ARBA00004752"/>
    </source>
</evidence>
<dbReference type="InterPro" id="IPR005490">
    <property type="entry name" value="LD_TPept_cat_dom"/>
</dbReference>
<evidence type="ECO:0000256" key="8">
    <source>
        <dbReference type="SAM" id="MobiDB-lite"/>
    </source>
</evidence>
<dbReference type="SUPFAM" id="SSF141523">
    <property type="entry name" value="L,D-transpeptidase catalytic domain-like"/>
    <property type="match status" value="1"/>
</dbReference>
<evidence type="ECO:0000256" key="5">
    <source>
        <dbReference type="ARBA" id="ARBA00022984"/>
    </source>
</evidence>
<dbReference type="OrthoDB" id="9778545at2"/>
<dbReference type="InterPro" id="IPR052905">
    <property type="entry name" value="LD-transpeptidase_YkuD-like"/>
</dbReference>
<keyword evidence="4 7" id="KW-0133">Cell shape</keyword>
<evidence type="ECO:0000256" key="9">
    <source>
        <dbReference type="SAM" id="SignalP"/>
    </source>
</evidence>
<dbReference type="Pfam" id="PF20142">
    <property type="entry name" value="Scaffold"/>
    <property type="match status" value="1"/>
</dbReference>
<dbReference type="GO" id="GO:0016740">
    <property type="term" value="F:transferase activity"/>
    <property type="evidence" value="ECO:0007669"/>
    <property type="project" value="UniProtKB-KW"/>
</dbReference>
<gene>
    <name evidence="11" type="ORF">H010_05617</name>
</gene>
<dbReference type="GO" id="GO:0009252">
    <property type="term" value="P:peptidoglycan biosynthetic process"/>
    <property type="evidence" value="ECO:0007669"/>
    <property type="project" value="UniProtKB-KW"/>
</dbReference>
<keyword evidence="9" id="KW-0732">Signal</keyword>
<keyword evidence="12" id="KW-1185">Reference proteome</keyword>
<dbReference type="AlphaFoldDB" id="A0A9X4NP09"/>
<protein>
    <submittedName>
        <fullName evidence="11">Peptidoglycan-binding domain-containing protein</fullName>
    </submittedName>
</protein>
<reference evidence="11" key="1">
    <citation type="submission" date="2013-01" db="EMBL/GenBank/DDBJ databases">
        <title>Genome draft of Hydrogenophaga taeniospiralis 2K1.</title>
        <authorList>
            <person name="Gomila M."/>
            <person name="Lalucat J."/>
        </authorList>
    </citation>
    <scope>NUCLEOTIDE SEQUENCE</scope>
    <source>
        <strain evidence="11">CCUG 15921</strain>
    </source>
</reference>
<evidence type="ECO:0000256" key="7">
    <source>
        <dbReference type="PROSITE-ProRule" id="PRU01373"/>
    </source>
</evidence>
<evidence type="ECO:0000256" key="6">
    <source>
        <dbReference type="ARBA" id="ARBA00023316"/>
    </source>
</evidence>
<dbReference type="Gene3D" id="1.10.101.10">
    <property type="entry name" value="PGBD-like superfamily/PGBD"/>
    <property type="match status" value="1"/>
</dbReference>
<accession>A0A9X4NP09</accession>
<comment type="pathway">
    <text evidence="1 7">Cell wall biogenesis; peptidoglycan biosynthesis.</text>
</comment>
<dbReference type="Pfam" id="PF03734">
    <property type="entry name" value="YkuD"/>
    <property type="match status" value="1"/>
</dbReference>
<comment type="caution">
    <text evidence="11">The sequence shown here is derived from an EMBL/GenBank/DDBJ whole genome shotgun (WGS) entry which is preliminary data.</text>
</comment>
<evidence type="ECO:0000256" key="4">
    <source>
        <dbReference type="ARBA" id="ARBA00022960"/>
    </source>
</evidence>
<feature type="domain" description="L,D-TPase catalytic" evidence="10">
    <location>
        <begin position="286"/>
        <end position="467"/>
    </location>
</feature>
<dbReference type="GO" id="GO:0071555">
    <property type="term" value="P:cell wall organization"/>
    <property type="evidence" value="ECO:0007669"/>
    <property type="project" value="UniProtKB-UniRule"/>
</dbReference>
<organism evidence="11 12">
    <name type="scientific">Hydrogenophaga taeniospiralis CCUG 15921</name>
    <dbReference type="NCBI Taxonomy" id="1281780"/>
    <lineage>
        <taxon>Bacteria</taxon>
        <taxon>Pseudomonadati</taxon>
        <taxon>Pseudomonadota</taxon>
        <taxon>Betaproteobacteria</taxon>
        <taxon>Burkholderiales</taxon>
        <taxon>Comamonadaceae</taxon>
        <taxon>Hydrogenophaga</taxon>
    </lineage>
</organism>
<dbReference type="RefSeq" id="WP_068172415.1">
    <property type="nucleotide sequence ID" value="NZ_AOGK01000003.1"/>
</dbReference>
<dbReference type="InterPro" id="IPR002477">
    <property type="entry name" value="Peptidoglycan-bd-like"/>
</dbReference>
<dbReference type="InterPro" id="IPR045380">
    <property type="entry name" value="LD_TPept_scaffold_dom"/>
</dbReference>
<dbReference type="GO" id="GO:0004180">
    <property type="term" value="F:carboxypeptidase activity"/>
    <property type="evidence" value="ECO:0007669"/>
    <property type="project" value="UniProtKB-ARBA"/>
</dbReference>
<feature type="region of interest" description="Disordered" evidence="8">
    <location>
        <begin position="177"/>
        <end position="199"/>
    </location>
</feature>
<dbReference type="GO" id="GO:0008360">
    <property type="term" value="P:regulation of cell shape"/>
    <property type="evidence" value="ECO:0007669"/>
    <property type="project" value="UniProtKB-UniRule"/>
</dbReference>
<evidence type="ECO:0000256" key="2">
    <source>
        <dbReference type="ARBA" id="ARBA00005992"/>
    </source>
</evidence>
<dbReference type="InterPro" id="IPR038063">
    <property type="entry name" value="Transpep_catalytic_dom"/>
</dbReference>
<keyword evidence="5 7" id="KW-0573">Peptidoglycan synthesis</keyword>
<feature type="signal peptide" evidence="9">
    <location>
        <begin position="1"/>
        <end position="27"/>
    </location>
</feature>
<dbReference type="Pfam" id="PF01471">
    <property type="entry name" value="PG_binding_1"/>
    <property type="match status" value="1"/>
</dbReference>
<keyword evidence="6 7" id="KW-0961">Cell wall biogenesis/degradation</keyword>
<dbReference type="CDD" id="cd16913">
    <property type="entry name" value="YkuD_like"/>
    <property type="match status" value="1"/>
</dbReference>
<feature type="active site" description="Proton donor/acceptor" evidence="7">
    <location>
        <position position="422"/>
    </location>
</feature>
<name>A0A9X4NP09_9BURK</name>
<evidence type="ECO:0000256" key="3">
    <source>
        <dbReference type="ARBA" id="ARBA00022679"/>
    </source>
</evidence>
<keyword evidence="3" id="KW-0808">Transferase</keyword>
<evidence type="ECO:0000313" key="11">
    <source>
        <dbReference type="EMBL" id="MDG5974722.1"/>
    </source>
</evidence>
<dbReference type="PROSITE" id="PS52029">
    <property type="entry name" value="LD_TPASE"/>
    <property type="match status" value="1"/>
</dbReference>
<dbReference type="PANTHER" id="PTHR41533:SF2">
    <property type="entry name" value="BLR7131 PROTEIN"/>
    <property type="match status" value="1"/>
</dbReference>
<comment type="similarity">
    <text evidence="2">Belongs to the YkuD family.</text>
</comment>
<proteinExistence type="inferred from homology"/>
<dbReference type="SUPFAM" id="SSF47090">
    <property type="entry name" value="PGBD-like"/>
    <property type="match status" value="1"/>
</dbReference>
<dbReference type="InterPro" id="IPR036366">
    <property type="entry name" value="PGBDSf"/>
</dbReference>
<dbReference type="InterPro" id="IPR036365">
    <property type="entry name" value="PGBD-like_sf"/>
</dbReference>
<feature type="chain" id="PRO_5040888418" evidence="9">
    <location>
        <begin position="28"/>
        <end position="532"/>
    </location>
</feature>
<feature type="active site" description="Nucleophile" evidence="7">
    <location>
        <position position="441"/>
    </location>
</feature>
<sequence length="532" mass="59262">MPTPLFFLQSLRCLALALTLAVGGAWASEAPLWFDAGRPRPQAWQAVELLAEAPGHGLIAEDYGVDALGLQVAEAALEPPPDDAAQERLAQALSAAMQRYLSDLHQGRLDPRHLNHQFKPPASDGFDPAARLRKGLEAGQLADLVREAVPRLSQYEALRQALARMRALVGHPAWLQELPPLPRPARQKPGRPGKLEPGQSWDGMALLAERLRLLGDLVADEPLPAVYEAVWVEAVQRFQERHGLEVDGVVGKDTWAALQVTPGQRAEQIALNLERLRWTPLTEAPRMIVVNIPEFVLRAYEIREGRIVIHQTMKIIVGKALDTRTPVFEEEMRSIEFSPYWNVPPSIARSETVPKLQRDPGYLAREAMEFVLPDGLVSTEVTPDVLAEVMAGRVRIRQRPGPKNALGAVKFSFPNRDHIYLHHTPAAQLFGKGRRDFSHGCVRVEHPVELALFVLHDMPQWTEPRVREAMAAGRLQAVRLATPVPVLITYGTALVKQGRLHFYPDIYGHDRELAEALRQRRTQPASPTAGTR</sequence>
<dbReference type="PANTHER" id="PTHR41533">
    <property type="entry name" value="L,D-TRANSPEPTIDASE HI_1667-RELATED"/>
    <property type="match status" value="1"/>
</dbReference>
<dbReference type="EMBL" id="AOGK01000003">
    <property type="protein sequence ID" value="MDG5974722.1"/>
    <property type="molecule type" value="Genomic_DNA"/>
</dbReference>
<evidence type="ECO:0000313" key="12">
    <source>
        <dbReference type="Proteomes" id="UP001152876"/>
    </source>
</evidence>
<dbReference type="Proteomes" id="UP001152876">
    <property type="component" value="Unassembled WGS sequence"/>
</dbReference>